<evidence type="ECO:0000313" key="3">
    <source>
        <dbReference type="Proteomes" id="UP000499080"/>
    </source>
</evidence>
<sequence>MTRTTPERGPQSPSFRTMPARGSLTHVGFNVDLTLKTIRLKCTADLEWKRALSLEPMTAKLRPYQSYPLSYPNLFFPRVRLD</sequence>
<name>A0A4Y2EMA4_ARAVE</name>
<accession>A0A4Y2EMA4</accession>
<reference evidence="2 3" key="1">
    <citation type="journal article" date="2019" name="Sci. Rep.">
        <title>Orb-weaving spider Araneus ventricosus genome elucidates the spidroin gene catalogue.</title>
        <authorList>
            <person name="Kono N."/>
            <person name="Nakamura H."/>
            <person name="Ohtoshi R."/>
            <person name="Moran D.A.P."/>
            <person name="Shinohara A."/>
            <person name="Yoshida Y."/>
            <person name="Fujiwara M."/>
            <person name="Mori M."/>
            <person name="Tomita M."/>
            <person name="Arakawa K."/>
        </authorList>
    </citation>
    <scope>NUCLEOTIDE SEQUENCE [LARGE SCALE GENOMIC DNA]</scope>
</reference>
<protein>
    <submittedName>
        <fullName evidence="2">Uncharacterized protein</fullName>
    </submittedName>
</protein>
<organism evidence="2 3">
    <name type="scientific">Araneus ventricosus</name>
    <name type="common">Orbweaver spider</name>
    <name type="synonym">Epeira ventricosa</name>
    <dbReference type="NCBI Taxonomy" id="182803"/>
    <lineage>
        <taxon>Eukaryota</taxon>
        <taxon>Metazoa</taxon>
        <taxon>Ecdysozoa</taxon>
        <taxon>Arthropoda</taxon>
        <taxon>Chelicerata</taxon>
        <taxon>Arachnida</taxon>
        <taxon>Araneae</taxon>
        <taxon>Araneomorphae</taxon>
        <taxon>Entelegynae</taxon>
        <taxon>Araneoidea</taxon>
        <taxon>Araneidae</taxon>
        <taxon>Araneus</taxon>
    </lineage>
</organism>
<dbReference type="Proteomes" id="UP000499080">
    <property type="component" value="Unassembled WGS sequence"/>
</dbReference>
<dbReference type="AlphaFoldDB" id="A0A4Y2EMA4"/>
<evidence type="ECO:0000313" key="2">
    <source>
        <dbReference type="EMBL" id="GBM29045.1"/>
    </source>
</evidence>
<comment type="caution">
    <text evidence="2">The sequence shown here is derived from an EMBL/GenBank/DDBJ whole genome shotgun (WGS) entry which is preliminary data.</text>
</comment>
<feature type="region of interest" description="Disordered" evidence="1">
    <location>
        <begin position="1"/>
        <end position="21"/>
    </location>
</feature>
<evidence type="ECO:0000256" key="1">
    <source>
        <dbReference type="SAM" id="MobiDB-lite"/>
    </source>
</evidence>
<proteinExistence type="predicted"/>
<keyword evidence="3" id="KW-1185">Reference proteome</keyword>
<gene>
    <name evidence="2" type="ORF">AVEN_233226_1</name>
</gene>
<dbReference type="EMBL" id="BGPR01000626">
    <property type="protein sequence ID" value="GBM29045.1"/>
    <property type="molecule type" value="Genomic_DNA"/>
</dbReference>